<keyword evidence="1" id="KW-1015">Disulfide bond</keyword>
<proteinExistence type="predicted"/>
<keyword evidence="5" id="KW-1185">Reference proteome</keyword>
<reference evidence="4" key="2">
    <citation type="submission" date="2025-09" db="UniProtKB">
        <authorList>
            <consortium name="Ensembl"/>
        </authorList>
    </citation>
    <scope>IDENTIFICATION</scope>
</reference>
<accession>A0A3B4T3D6</accession>
<dbReference type="InterPro" id="IPR043504">
    <property type="entry name" value="Peptidase_S1_PA_chymotrypsin"/>
</dbReference>
<dbReference type="STRING" id="41447.ENSSDUP00000000585"/>
<feature type="region of interest" description="Disordered" evidence="2">
    <location>
        <begin position="23"/>
        <end position="44"/>
    </location>
</feature>
<dbReference type="SUPFAM" id="SSF50494">
    <property type="entry name" value="Trypsin-like serine proteases"/>
    <property type="match status" value="1"/>
</dbReference>
<dbReference type="GO" id="GO:0004252">
    <property type="term" value="F:serine-type endopeptidase activity"/>
    <property type="evidence" value="ECO:0007669"/>
    <property type="project" value="InterPro"/>
</dbReference>
<dbReference type="PANTHER" id="PTHR24253">
    <property type="entry name" value="TRANSMEMBRANE PROTEASE SERINE"/>
    <property type="match status" value="1"/>
</dbReference>
<dbReference type="AlphaFoldDB" id="A0A3B4T3D6"/>
<reference evidence="4" key="1">
    <citation type="submission" date="2025-08" db="UniProtKB">
        <authorList>
            <consortium name="Ensembl"/>
        </authorList>
    </citation>
    <scope>IDENTIFICATION</scope>
</reference>
<dbReference type="InterPro" id="IPR001254">
    <property type="entry name" value="Trypsin_dom"/>
</dbReference>
<evidence type="ECO:0000313" key="5">
    <source>
        <dbReference type="Proteomes" id="UP000261420"/>
    </source>
</evidence>
<dbReference type="Gene3D" id="2.40.10.10">
    <property type="entry name" value="Trypsin-like serine proteases"/>
    <property type="match status" value="1"/>
</dbReference>
<sequence length="92" mass="9998">MSRCFKIGQNHCFASLKSWLGRPKSRPTISKPRPGNLKCGDSGGPLSVTGPGGRVFLAGVVSWGDGCARRNKPGVYTRITKYRSWIKEMSGV</sequence>
<dbReference type="Ensembl" id="ENSSDUT00000000627.1">
    <property type="protein sequence ID" value="ENSSDUP00000000585.1"/>
    <property type="gene ID" value="ENSSDUG00000000506.1"/>
</dbReference>
<dbReference type="Pfam" id="PF00089">
    <property type="entry name" value="Trypsin"/>
    <property type="match status" value="1"/>
</dbReference>
<evidence type="ECO:0000313" key="4">
    <source>
        <dbReference type="Ensembl" id="ENSSDUP00000000585.1"/>
    </source>
</evidence>
<organism evidence="4 5">
    <name type="scientific">Seriola dumerili</name>
    <name type="common">Greater amberjack</name>
    <name type="synonym">Caranx dumerili</name>
    <dbReference type="NCBI Taxonomy" id="41447"/>
    <lineage>
        <taxon>Eukaryota</taxon>
        <taxon>Metazoa</taxon>
        <taxon>Chordata</taxon>
        <taxon>Craniata</taxon>
        <taxon>Vertebrata</taxon>
        <taxon>Euteleostomi</taxon>
        <taxon>Actinopterygii</taxon>
        <taxon>Neopterygii</taxon>
        <taxon>Teleostei</taxon>
        <taxon>Neoteleostei</taxon>
        <taxon>Acanthomorphata</taxon>
        <taxon>Carangaria</taxon>
        <taxon>Carangiformes</taxon>
        <taxon>Carangidae</taxon>
        <taxon>Seriola</taxon>
    </lineage>
</organism>
<dbReference type="GO" id="GO:0006508">
    <property type="term" value="P:proteolysis"/>
    <property type="evidence" value="ECO:0007669"/>
    <property type="project" value="InterPro"/>
</dbReference>
<evidence type="ECO:0000256" key="1">
    <source>
        <dbReference type="ARBA" id="ARBA00023157"/>
    </source>
</evidence>
<protein>
    <recommendedName>
        <fullName evidence="3">Peptidase S1 domain-containing protein</fullName>
    </recommendedName>
</protein>
<dbReference type="PANTHER" id="PTHR24253:SF50">
    <property type="entry name" value="SUPPRESSOR OF TUMORIGENICITY 14 PROTEIN"/>
    <property type="match status" value="1"/>
</dbReference>
<feature type="domain" description="Peptidase S1" evidence="3">
    <location>
        <begin position="1"/>
        <end position="91"/>
    </location>
</feature>
<dbReference type="GeneTree" id="ENSGT00940000164481"/>
<evidence type="ECO:0000259" key="3">
    <source>
        <dbReference type="PROSITE" id="PS50240"/>
    </source>
</evidence>
<dbReference type="Proteomes" id="UP000261420">
    <property type="component" value="Unplaced"/>
</dbReference>
<name>A0A3B4T3D6_SERDU</name>
<dbReference type="InterPro" id="IPR009003">
    <property type="entry name" value="Peptidase_S1_PA"/>
</dbReference>
<dbReference type="PROSITE" id="PS50240">
    <property type="entry name" value="TRYPSIN_DOM"/>
    <property type="match status" value="1"/>
</dbReference>
<evidence type="ECO:0000256" key="2">
    <source>
        <dbReference type="SAM" id="MobiDB-lite"/>
    </source>
</evidence>